<dbReference type="VEuPathDB" id="FungiDB:VP01_15675g1"/>
<dbReference type="AlphaFoldDB" id="A0A0L6VHY1"/>
<protein>
    <submittedName>
        <fullName evidence="2">Uncharacterized protein</fullName>
    </submittedName>
</protein>
<feature type="non-terminal residue" evidence="2">
    <location>
        <position position="94"/>
    </location>
</feature>
<dbReference type="EMBL" id="LAVV01006302">
    <property type="protein sequence ID" value="KNZ60343.1"/>
    <property type="molecule type" value="Genomic_DNA"/>
</dbReference>
<gene>
    <name evidence="2" type="ORF">VP01_15675g1</name>
</gene>
<accession>A0A0L6VHY1</accession>
<evidence type="ECO:0000256" key="1">
    <source>
        <dbReference type="SAM" id="MobiDB-lite"/>
    </source>
</evidence>
<feature type="region of interest" description="Disordered" evidence="1">
    <location>
        <begin position="21"/>
        <end position="54"/>
    </location>
</feature>
<keyword evidence="3" id="KW-1185">Reference proteome</keyword>
<evidence type="ECO:0000313" key="3">
    <source>
        <dbReference type="Proteomes" id="UP000037035"/>
    </source>
</evidence>
<organism evidence="2 3">
    <name type="scientific">Puccinia sorghi</name>
    <dbReference type="NCBI Taxonomy" id="27349"/>
    <lineage>
        <taxon>Eukaryota</taxon>
        <taxon>Fungi</taxon>
        <taxon>Dikarya</taxon>
        <taxon>Basidiomycota</taxon>
        <taxon>Pucciniomycotina</taxon>
        <taxon>Pucciniomycetes</taxon>
        <taxon>Pucciniales</taxon>
        <taxon>Pucciniaceae</taxon>
        <taxon>Puccinia</taxon>
    </lineage>
</organism>
<feature type="non-terminal residue" evidence="2">
    <location>
        <position position="1"/>
    </location>
</feature>
<name>A0A0L6VHY1_9BASI</name>
<sequence>APQRGQRATSAPRVFLIKTPTKARKPPQETAVVKPKPSPKRHPEQMQMEDFPPRFTPTKTALFVHIKIIWGLLKQDSVPKPPKLSTLEEFYKRF</sequence>
<dbReference type="STRING" id="27349.A0A0L6VHY1"/>
<comment type="caution">
    <text evidence="2">The sequence shown here is derived from an EMBL/GenBank/DDBJ whole genome shotgun (WGS) entry which is preliminary data.</text>
</comment>
<reference evidence="2 3" key="1">
    <citation type="submission" date="2015-08" db="EMBL/GenBank/DDBJ databases">
        <title>Next Generation Sequencing and Analysis of the Genome of Puccinia sorghi L Schw, the Causal Agent of Maize Common Rust.</title>
        <authorList>
            <person name="Rochi L."/>
            <person name="Burguener G."/>
            <person name="Darino M."/>
            <person name="Turjanski A."/>
            <person name="Kreff E."/>
            <person name="Dieguez M.J."/>
            <person name="Sacco F."/>
        </authorList>
    </citation>
    <scope>NUCLEOTIDE SEQUENCE [LARGE SCALE GENOMIC DNA]</scope>
    <source>
        <strain evidence="2 3">RO10H11247</strain>
    </source>
</reference>
<dbReference type="OrthoDB" id="2506903at2759"/>
<proteinExistence type="predicted"/>
<dbReference type="Proteomes" id="UP000037035">
    <property type="component" value="Unassembled WGS sequence"/>
</dbReference>
<evidence type="ECO:0000313" key="2">
    <source>
        <dbReference type="EMBL" id="KNZ60343.1"/>
    </source>
</evidence>